<feature type="compositionally biased region" description="Low complexity" evidence="2">
    <location>
        <begin position="492"/>
        <end position="505"/>
    </location>
</feature>
<dbReference type="OrthoDB" id="5302359at2759"/>
<gene>
    <name evidence="4" type="primary">KNAG0A02280</name>
    <name evidence="4" type="ordered locus">KNAG_0A02280</name>
</gene>
<feature type="region of interest" description="Disordered" evidence="2">
    <location>
        <begin position="474"/>
        <end position="512"/>
    </location>
</feature>
<feature type="compositionally biased region" description="Polar residues" evidence="2">
    <location>
        <begin position="792"/>
        <end position="804"/>
    </location>
</feature>
<feature type="region of interest" description="Disordered" evidence="2">
    <location>
        <begin position="542"/>
        <end position="766"/>
    </location>
</feature>
<feature type="compositionally biased region" description="Gly residues" evidence="2">
    <location>
        <begin position="684"/>
        <end position="696"/>
    </location>
</feature>
<organism evidence="4 5">
    <name type="scientific">Huiozyma naganishii (strain ATCC MYA-139 / BCRC 22969 / CBS 8797 / KCTC 17520 / NBRC 10181 / NCYC 3082 / Yp74L-3)</name>
    <name type="common">Yeast</name>
    <name type="synonym">Kazachstania naganishii</name>
    <dbReference type="NCBI Taxonomy" id="1071383"/>
    <lineage>
        <taxon>Eukaryota</taxon>
        <taxon>Fungi</taxon>
        <taxon>Dikarya</taxon>
        <taxon>Ascomycota</taxon>
        <taxon>Saccharomycotina</taxon>
        <taxon>Saccharomycetes</taxon>
        <taxon>Saccharomycetales</taxon>
        <taxon>Saccharomycetaceae</taxon>
        <taxon>Huiozyma</taxon>
    </lineage>
</organism>
<feature type="compositionally biased region" description="Polar residues" evidence="2">
    <location>
        <begin position="666"/>
        <end position="678"/>
    </location>
</feature>
<dbReference type="OMA" id="IKKMDCK"/>
<feature type="compositionally biased region" description="Polar residues" evidence="2">
    <location>
        <begin position="822"/>
        <end position="834"/>
    </location>
</feature>
<feature type="compositionally biased region" description="Basic residues" evidence="2">
    <location>
        <begin position="845"/>
        <end position="860"/>
    </location>
</feature>
<evidence type="ECO:0000313" key="5">
    <source>
        <dbReference type="Proteomes" id="UP000006310"/>
    </source>
</evidence>
<evidence type="ECO:0000256" key="2">
    <source>
        <dbReference type="SAM" id="MobiDB-lite"/>
    </source>
</evidence>
<dbReference type="KEGG" id="kng:KNAG_0A02280"/>
<keyword evidence="1" id="KW-0175">Coiled coil</keyword>
<reference evidence="5" key="2">
    <citation type="submission" date="2012-08" db="EMBL/GenBank/DDBJ databases">
        <title>Genome sequence of Kazachstania naganishii.</title>
        <authorList>
            <person name="Gordon J.L."/>
            <person name="Armisen D."/>
            <person name="Proux-Wera E."/>
            <person name="OhEigeartaigh S.S."/>
            <person name="Byrne K.P."/>
            <person name="Wolfe K.H."/>
        </authorList>
    </citation>
    <scope>NUCLEOTIDE SEQUENCE [LARGE SCALE GENOMIC DNA]</scope>
    <source>
        <strain evidence="5">ATCC MYA-139 / BCRC 22969 / CBS 8797 / CCRC 22969 / KCTC 17520 / NBRC 10181 / NCYC 3082</strain>
    </source>
</reference>
<evidence type="ECO:0000259" key="3">
    <source>
        <dbReference type="Pfam" id="PF08546"/>
    </source>
</evidence>
<name>J7RT78_HUIN7</name>
<dbReference type="STRING" id="1071383.J7RT78"/>
<evidence type="ECO:0000256" key="1">
    <source>
        <dbReference type="SAM" id="Coils"/>
    </source>
</evidence>
<feature type="compositionally biased region" description="Low complexity" evidence="2">
    <location>
        <begin position="703"/>
        <end position="717"/>
    </location>
</feature>
<dbReference type="InterPro" id="IPR051402">
    <property type="entry name" value="KPR-Related"/>
</dbReference>
<feature type="compositionally biased region" description="Polar residues" evidence="2">
    <location>
        <begin position="645"/>
        <end position="655"/>
    </location>
</feature>
<dbReference type="PANTHER" id="PTHR21708:SF25">
    <property type="entry name" value="PROTEIN PAM1-RELATED"/>
    <property type="match status" value="1"/>
</dbReference>
<feature type="compositionally biased region" description="Polar residues" evidence="2">
    <location>
        <begin position="611"/>
        <end position="634"/>
    </location>
</feature>
<accession>J7RT78</accession>
<dbReference type="InterPro" id="IPR008927">
    <property type="entry name" value="6-PGluconate_DH-like_C_sf"/>
</dbReference>
<dbReference type="eggNOG" id="ENOG502QT3Z">
    <property type="taxonomic scope" value="Eukaryota"/>
</dbReference>
<dbReference type="Pfam" id="PF08546">
    <property type="entry name" value="ApbA_C"/>
    <property type="match status" value="1"/>
</dbReference>
<dbReference type="SUPFAM" id="SSF48179">
    <property type="entry name" value="6-phosphogluconate dehydrogenase C-terminal domain-like"/>
    <property type="match status" value="1"/>
</dbReference>
<feature type="compositionally biased region" description="Low complexity" evidence="2">
    <location>
        <begin position="635"/>
        <end position="644"/>
    </location>
</feature>
<dbReference type="GO" id="GO:0005737">
    <property type="term" value="C:cytoplasm"/>
    <property type="evidence" value="ECO:0007669"/>
    <property type="project" value="TreeGrafter"/>
</dbReference>
<dbReference type="HOGENOM" id="CLU_010717_0_0_1"/>
<keyword evidence="5" id="KW-1185">Reference proteome</keyword>
<reference evidence="4 5" key="1">
    <citation type="journal article" date="2011" name="Proc. Natl. Acad. Sci. U.S.A.">
        <title>Evolutionary erosion of yeast sex chromosomes by mating-type switching accidents.</title>
        <authorList>
            <person name="Gordon J.L."/>
            <person name="Armisen D."/>
            <person name="Proux-Wera E."/>
            <person name="Oheigeartaigh S.S."/>
            <person name="Byrne K.P."/>
            <person name="Wolfe K.H."/>
        </authorList>
    </citation>
    <scope>NUCLEOTIDE SEQUENCE [LARGE SCALE GENOMIC DNA]</scope>
    <source>
        <strain evidence="5">ATCC MYA-139 / BCRC 22969 / CBS 8797 / CCRC 22969 / KCTC 17520 / NBRC 10181 / NCYC 3082</strain>
    </source>
</reference>
<feature type="domain" description="Ketopantoate reductase C-terminal" evidence="3">
    <location>
        <begin position="212"/>
        <end position="337"/>
    </location>
</feature>
<dbReference type="RefSeq" id="XP_022462163.1">
    <property type="nucleotide sequence ID" value="XM_022606519.1"/>
</dbReference>
<dbReference type="PANTHER" id="PTHR21708">
    <property type="entry name" value="PROBABLE 2-DEHYDROPANTOATE 2-REDUCTASE"/>
    <property type="match status" value="1"/>
</dbReference>
<dbReference type="AlphaFoldDB" id="J7RT78"/>
<feature type="compositionally biased region" description="Polar residues" evidence="2">
    <location>
        <begin position="481"/>
        <end position="491"/>
    </location>
</feature>
<dbReference type="EMBL" id="HE978314">
    <property type="protein sequence ID" value="CCK67917.1"/>
    <property type="molecule type" value="Genomic_DNA"/>
</dbReference>
<dbReference type="InterPro" id="IPR013752">
    <property type="entry name" value="KPA_reductase"/>
</dbReference>
<protein>
    <recommendedName>
        <fullName evidence="3">Ketopantoate reductase C-terminal domain-containing protein</fullName>
    </recommendedName>
</protein>
<feature type="region of interest" description="Disordered" evidence="2">
    <location>
        <begin position="790"/>
        <end position="860"/>
    </location>
</feature>
<dbReference type="Gene3D" id="1.10.1040.10">
    <property type="entry name" value="N-(1-d-carboxylethyl)-l-norvaline Dehydrogenase, domain 2"/>
    <property type="match status" value="1"/>
</dbReference>
<dbReference type="GeneID" id="34523552"/>
<feature type="compositionally biased region" description="Polar residues" evidence="2">
    <location>
        <begin position="735"/>
        <end position="766"/>
    </location>
</feature>
<evidence type="ECO:0000313" key="4">
    <source>
        <dbReference type="EMBL" id="CCK67917.1"/>
    </source>
</evidence>
<feature type="coiled-coil region" evidence="1">
    <location>
        <begin position="362"/>
        <end position="428"/>
    </location>
</feature>
<dbReference type="InterPro" id="IPR013328">
    <property type="entry name" value="6PGD_dom2"/>
</dbReference>
<sequence>MSSLRVLLVGDNPNIVLFASRFQLANSVELFHVGKSPSNSFQVDTDSYGSEKFQLQNHFTSLQELVDECTRTDRAGIAMDLVVLSASSLQELSNTASELEPLTNSNTKIFLESSGSIQLEPFVKQFIKESNVLSVVSDFDIRETATNTFKQFGAKQGDHPNKMYLGVSTMISLATYPQNIVNLLNTFQKLFSKLFPEQVIDLCSYHPIEYLSKQWEVAIPRLCFDPLLIILEETHPAGLDQQILAKPLISGLVAEALKIAASMGVKLGPSWDNEASLLKKWAQHNADEVPSLLYHFIHRTASLNIDLLWLQVILLADDYNIKTPYMEFLYSMITQLQNINQGASKWFVRIEDHNGQATAEHTDNLNRKIQELSNTLVAKDNQLDTLNNNVTELQKQLQSNQRETAETVKNYQTQINTLNEKLKTLTVATSVHDTAVSNTNVDNYKPTGTPNLNDLEDVALFGVNYGESPLKNNLKAHGSEINGTSSNGSATSQNLNANSSDSNNSQIDDMDKSMQEKELELKRRELELQERELELQRRALQNQFQQQQQPYPQPRHPKMPPMNGNSATPPPSSQQQQQQQMGGRKSSYNQIYQQPYAPNMRGNRNMHGATSAPSSSSNNLIDPMSSSMPYNNGFQGSQQQQSQQMAPYNSASQQYPIKPTSRKNRSSNMPNFRNPSTSNLGNFGMPGGNGAMGNGIAGSIPPSLNSQSRLNSLSSQSMPLANRIRQRQPQQSSSFNNLHAASRNNPGIPSNQNFAQQQRQLSSNSASDIHQMANMSTNTVVHNDLAADRFTPTGQNNDSATVTTRPEARQPIQFGTPPIPQAPSNDITSSPASMETTDTKTEEKKKKKKFGLFKKKIRSR</sequence>
<proteinExistence type="predicted"/>
<dbReference type="Proteomes" id="UP000006310">
    <property type="component" value="Chromosome 1"/>
</dbReference>